<evidence type="ECO:0000256" key="6">
    <source>
        <dbReference type="ARBA" id="ARBA00035676"/>
    </source>
</evidence>
<sequence>MAMNDTRAYLNGRFLPLSQTRVSVLDRGFLFGDGVYEVIPAYGGRLFRLDQHLERLENSLRAIRLEPPLRRAQWREILTELLDGDADQAVYLQVTRGVAPRRDHAFPPVVEPTVLAWAFAIDTAPPAPAKAITHEDIRWQWCHIKAITLLANVLLRQEAAERGCQEAILIRDGRVTEGAASNVFAVVDGVIVTPAKGPHLLPGVTRDLILELAREQGLPCQERDLDAAELARAGEIWLSSSTRELVPVVTLDGEAVGDGRPGPLWRRLYRAFQDYKRRFHEQAS</sequence>
<comment type="function">
    <text evidence="8">Involved in the biosynthesis of p-aminobenzoate (PABA), a precursor of tetrahydrofolate. Converts 4-amino-4-deoxychorismate into 4-aminobenzoate (PABA) and pyruvate.</text>
</comment>
<accession>A0AAU9CZF9</accession>
<comment type="pathway">
    <text evidence="5">Cofactor biosynthesis; tetrahydrofolate biosynthesis; 4-aminobenzoate from chorismate: step 2/2.</text>
</comment>
<dbReference type="GO" id="GO:0046656">
    <property type="term" value="P:folic acid biosynthetic process"/>
    <property type="evidence" value="ECO:0007669"/>
    <property type="project" value="UniProtKB-KW"/>
</dbReference>
<keyword evidence="14" id="KW-1185">Reference proteome</keyword>
<gene>
    <name evidence="13" type="ORF">MIN45_P0441</name>
</gene>
<comment type="catalytic activity">
    <reaction evidence="7">
        <text>4-amino-4-deoxychorismate = 4-aminobenzoate + pyruvate + H(+)</text>
        <dbReference type="Rhea" id="RHEA:16201"/>
        <dbReference type="ChEBI" id="CHEBI:15361"/>
        <dbReference type="ChEBI" id="CHEBI:15378"/>
        <dbReference type="ChEBI" id="CHEBI:17836"/>
        <dbReference type="ChEBI" id="CHEBI:58406"/>
        <dbReference type="EC" id="4.1.3.38"/>
    </reaction>
</comment>
<comment type="cofactor">
    <cofactor evidence="1 12">
        <name>pyridoxal 5'-phosphate</name>
        <dbReference type="ChEBI" id="CHEBI:597326"/>
    </cofactor>
</comment>
<evidence type="ECO:0000256" key="11">
    <source>
        <dbReference type="RuleBase" id="RU004106"/>
    </source>
</evidence>
<evidence type="ECO:0000256" key="4">
    <source>
        <dbReference type="ARBA" id="ARBA00022909"/>
    </source>
</evidence>
<dbReference type="Gene3D" id="3.30.470.10">
    <property type="match status" value="1"/>
</dbReference>
<evidence type="ECO:0000256" key="12">
    <source>
        <dbReference type="RuleBase" id="RU004516"/>
    </source>
</evidence>
<dbReference type="PROSITE" id="PS00770">
    <property type="entry name" value="AA_TRANSFER_CLASS_4"/>
    <property type="match status" value="1"/>
</dbReference>
<dbReference type="Proteomes" id="UP001321450">
    <property type="component" value="Chromosome"/>
</dbReference>
<evidence type="ECO:0000256" key="10">
    <source>
        <dbReference type="ARBA" id="ARBA00080135"/>
    </source>
</evidence>
<evidence type="ECO:0000256" key="2">
    <source>
        <dbReference type="ARBA" id="ARBA00009320"/>
    </source>
</evidence>
<comment type="similarity">
    <text evidence="2 11">Belongs to the class-IV pyridoxal-phosphate-dependent aminotransferase family.</text>
</comment>
<dbReference type="PANTHER" id="PTHR42743:SF10">
    <property type="entry name" value="D-ALANINE AMINOTRANSFERASE"/>
    <property type="match status" value="1"/>
</dbReference>
<reference evidence="14" key="1">
    <citation type="journal article" date="2024" name="Int. J. Syst. Evol. Microbiol.">
        <title>Methylomarinovum tepidoasis sp. nov., a moderately thermophilic methanotroph of the family Methylothermaceae isolated from a deep-sea hydrothermal field.</title>
        <authorList>
            <person name="Hirayama H."/>
            <person name="Takaki Y."/>
            <person name="Abe M."/>
            <person name="Miyazaki M."/>
            <person name="Uematsu K."/>
            <person name="Matsui Y."/>
            <person name="Takai K."/>
        </authorList>
    </citation>
    <scope>NUCLEOTIDE SEQUENCE [LARGE SCALE GENOMIC DNA]</scope>
    <source>
        <strain evidence="14">IN45</strain>
    </source>
</reference>
<evidence type="ECO:0000313" key="13">
    <source>
        <dbReference type="EMBL" id="BCX88074.1"/>
    </source>
</evidence>
<dbReference type="GO" id="GO:0005829">
    <property type="term" value="C:cytosol"/>
    <property type="evidence" value="ECO:0007669"/>
    <property type="project" value="TreeGrafter"/>
</dbReference>
<evidence type="ECO:0000256" key="5">
    <source>
        <dbReference type="ARBA" id="ARBA00035633"/>
    </source>
</evidence>
<evidence type="ECO:0000256" key="9">
    <source>
        <dbReference type="ARBA" id="ARBA00069174"/>
    </source>
</evidence>
<dbReference type="KEGG" id="meiy:MIN45_P0441"/>
<evidence type="ECO:0000313" key="14">
    <source>
        <dbReference type="Proteomes" id="UP001321450"/>
    </source>
</evidence>
<dbReference type="InterPro" id="IPR043132">
    <property type="entry name" value="BCAT-like_C"/>
</dbReference>
<dbReference type="SUPFAM" id="SSF56752">
    <property type="entry name" value="D-aminoacid aminotransferase-like PLP-dependent enzymes"/>
    <property type="match status" value="1"/>
</dbReference>
<dbReference type="EMBL" id="AP024718">
    <property type="protein sequence ID" value="BCX88074.1"/>
    <property type="molecule type" value="Genomic_DNA"/>
</dbReference>
<protein>
    <recommendedName>
        <fullName evidence="9">Aminodeoxychorismate lyase</fullName>
        <ecNumber evidence="6">4.1.3.38</ecNumber>
    </recommendedName>
    <alternativeName>
        <fullName evidence="10">4-amino-4-deoxychorismate lyase</fullName>
    </alternativeName>
</protein>
<dbReference type="Gene3D" id="3.20.10.10">
    <property type="entry name" value="D-amino Acid Aminotransferase, subunit A, domain 2"/>
    <property type="match status" value="1"/>
</dbReference>
<keyword evidence="4" id="KW-0289">Folate biosynthesis</keyword>
<dbReference type="Pfam" id="PF01063">
    <property type="entry name" value="Aminotran_4"/>
    <property type="match status" value="1"/>
</dbReference>
<keyword evidence="13" id="KW-0032">Aminotransferase</keyword>
<keyword evidence="3 12" id="KW-0663">Pyridoxal phosphate</keyword>
<name>A0AAU9CZF9_9GAMM</name>
<dbReference type="GO" id="GO:0008483">
    <property type="term" value="F:transaminase activity"/>
    <property type="evidence" value="ECO:0007669"/>
    <property type="project" value="UniProtKB-KW"/>
</dbReference>
<dbReference type="EC" id="4.1.3.38" evidence="6"/>
<evidence type="ECO:0000256" key="3">
    <source>
        <dbReference type="ARBA" id="ARBA00022898"/>
    </source>
</evidence>
<evidence type="ECO:0000256" key="8">
    <source>
        <dbReference type="ARBA" id="ARBA00054027"/>
    </source>
</evidence>
<dbReference type="InterPro" id="IPR018300">
    <property type="entry name" value="Aminotrans_IV_CS"/>
</dbReference>
<proteinExistence type="inferred from homology"/>
<evidence type="ECO:0000256" key="1">
    <source>
        <dbReference type="ARBA" id="ARBA00001933"/>
    </source>
</evidence>
<dbReference type="FunFam" id="3.20.10.10:FF:000002">
    <property type="entry name" value="D-alanine aminotransferase"/>
    <property type="match status" value="1"/>
</dbReference>
<dbReference type="InterPro" id="IPR043131">
    <property type="entry name" value="BCAT-like_N"/>
</dbReference>
<dbReference type="PANTHER" id="PTHR42743">
    <property type="entry name" value="AMINO-ACID AMINOTRANSFERASE"/>
    <property type="match status" value="1"/>
</dbReference>
<dbReference type="CDD" id="cd01558">
    <property type="entry name" value="D-AAT_like"/>
    <property type="match status" value="1"/>
</dbReference>
<dbReference type="GO" id="GO:0008652">
    <property type="term" value="P:amino acid biosynthetic process"/>
    <property type="evidence" value="ECO:0007669"/>
    <property type="project" value="UniProtKB-ARBA"/>
</dbReference>
<dbReference type="InterPro" id="IPR050571">
    <property type="entry name" value="Class-IV_PLP-Dep_Aminotrnsfr"/>
</dbReference>
<keyword evidence="13" id="KW-0808">Transferase</keyword>
<dbReference type="InterPro" id="IPR036038">
    <property type="entry name" value="Aminotransferase-like"/>
</dbReference>
<organism evidence="13 14">
    <name type="scientific">Methylomarinovum tepidoasis</name>
    <dbReference type="NCBI Taxonomy" id="2840183"/>
    <lineage>
        <taxon>Bacteria</taxon>
        <taxon>Pseudomonadati</taxon>
        <taxon>Pseudomonadota</taxon>
        <taxon>Gammaproteobacteria</taxon>
        <taxon>Methylococcales</taxon>
        <taxon>Methylothermaceae</taxon>
        <taxon>Methylomarinovum</taxon>
    </lineage>
</organism>
<dbReference type="AlphaFoldDB" id="A0AAU9CZF9"/>
<evidence type="ECO:0000256" key="7">
    <source>
        <dbReference type="ARBA" id="ARBA00049529"/>
    </source>
</evidence>
<dbReference type="GO" id="GO:0008696">
    <property type="term" value="F:4-amino-4-deoxychorismate lyase activity"/>
    <property type="evidence" value="ECO:0007669"/>
    <property type="project" value="UniProtKB-EC"/>
</dbReference>
<dbReference type="InterPro" id="IPR001544">
    <property type="entry name" value="Aminotrans_IV"/>
</dbReference>